<accession>A0A3D8VDF3</accession>
<reference evidence="7 8" key="1">
    <citation type="submission" date="2018-08" db="EMBL/GenBank/DDBJ databases">
        <title>Lysobacter soli KCTC 22011, whole genome shotgun sequence.</title>
        <authorList>
            <person name="Zhang X."/>
            <person name="Feng G."/>
            <person name="Zhu H."/>
        </authorList>
    </citation>
    <scope>NUCLEOTIDE SEQUENCE [LARGE SCALE GENOMIC DNA]</scope>
    <source>
        <strain evidence="7 8">KCTC 22011</strain>
    </source>
</reference>
<sequence>MTMPAITRRRSAALRHRATLRRRTLAATLLASMLATPITAFAQDAMMGTVLDEPGSAGLGFAFRAESSPYVDGDTRDDFLPLYLYEGERFFLRANEAGVRMWRNDTMGLEGFVERRLEGYPEDEAPTSLEGMTVRNTGADLGVRFYFQHDASRWDAAVRHDVAGLSHGTEVRAGYAYTIERERWRLQPVAIASWRSGDLNDYYYGVAPFEARDDRPAYDAGDGWNATLALYGKYRIFQHWSLVGGAYVTKLSSEITNSPVVDDDVQWGVMAGAAYDFGNGQVRWDDDTSPTYVKVFYGRDTGDGCHLVRIMTLQCVSLNDDDPTDIYGVHVGRPFVSKFNGWPLDIIGYVGLLRHDEKGLQPDGWQLDAYMKGFWYGFPWSHRVTTRVGFGIGVSYAERVPYSEVTTQAERERNTSKLLNYLEPSIDVSVGDLFGNKRWHDVYFGFAVSHRSGIFATSQLLGTVDGGSNYLYAYLEAAF</sequence>
<dbReference type="Proteomes" id="UP000256829">
    <property type="component" value="Unassembled WGS sequence"/>
</dbReference>
<dbReference type="PANTHER" id="PTHR38776">
    <property type="entry name" value="MLTA-INTERACTING PROTEIN-RELATED"/>
    <property type="match status" value="1"/>
</dbReference>
<dbReference type="Pfam" id="PF06629">
    <property type="entry name" value="MipA"/>
    <property type="match status" value="1"/>
</dbReference>
<gene>
    <name evidence="7" type="ORF">DX912_09190</name>
</gene>
<organism evidence="7 8">
    <name type="scientific">Lysobacter soli</name>
    <dbReference type="NCBI Taxonomy" id="453783"/>
    <lineage>
        <taxon>Bacteria</taxon>
        <taxon>Pseudomonadati</taxon>
        <taxon>Pseudomonadota</taxon>
        <taxon>Gammaproteobacteria</taxon>
        <taxon>Lysobacterales</taxon>
        <taxon>Lysobacteraceae</taxon>
        <taxon>Lysobacter</taxon>
    </lineage>
</organism>
<evidence type="ECO:0000256" key="4">
    <source>
        <dbReference type="ARBA" id="ARBA00023136"/>
    </source>
</evidence>
<dbReference type="EMBL" id="QTJR01000005">
    <property type="protein sequence ID" value="RDY67437.1"/>
    <property type="molecule type" value="Genomic_DNA"/>
</dbReference>
<evidence type="ECO:0000313" key="8">
    <source>
        <dbReference type="Proteomes" id="UP000256829"/>
    </source>
</evidence>
<evidence type="ECO:0000256" key="3">
    <source>
        <dbReference type="ARBA" id="ARBA00022729"/>
    </source>
</evidence>
<evidence type="ECO:0000256" key="5">
    <source>
        <dbReference type="ARBA" id="ARBA00023237"/>
    </source>
</evidence>
<comment type="similarity">
    <text evidence="2">Belongs to the MipA/OmpV family.</text>
</comment>
<keyword evidence="4" id="KW-0472">Membrane</keyword>
<comment type="subcellular location">
    <subcellularLocation>
        <location evidence="1">Cell outer membrane</location>
    </subcellularLocation>
</comment>
<proteinExistence type="inferred from homology"/>
<name>A0A3D8VDF3_9GAMM</name>
<feature type="signal peptide" evidence="6">
    <location>
        <begin position="1"/>
        <end position="42"/>
    </location>
</feature>
<dbReference type="PANTHER" id="PTHR38776:SF1">
    <property type="entry name" value="MLTA-INTERACTING PROTEIN-RELATED"/>
    <property type="match status" value="1"/>
</dbReference>
<dbReference type="InterPro" id="IPR010583">
    <property type="entry name" value="MipA"/>
</dbReference>
<keyword evidence="3 6" id="KW-0732">Signal</keyword>
<dbReference type="AlphaFoldDB" id="A0A3D8VDF3"/>
<feature type="chain" id="PRO_5017684760" evidence="6">
    <location>
        <begin position="43"/>
        <end position="479"/>
    </location>
</feature>
<dbReference type="RefSeq" id="WP_115842204.1">
    <property type="nucleotide sequence ID" value="NZ_CP183976.1"/>
</dbReference>
<evidence type="ECO:0000256" key="2">
    <source>
        <dbReference type="ARBA" id="ARBA00005722"/>
    </source>
</evidence>
<evidence type="ECO:0000256" key="1">
    <source>
        <dbReference type="ARBA" id="ARBA00004442"/>
    </source>
</evidence>
<dbReference type="GO" id="GO:0009279">
    <property type="term" value="C:cell outer membrane"/>
    <property type="evidence" value="ECO:0007669"/>
    <property type="project" value="UniProtKB-SubCell"/>
</dbReference>
<comment type="caution">
    <text evidence="7">The sequence shown here is derived from an EMBL/GenBank/DDBJ whole genome shotgun (WGS) entry which is preliminary data.</text>
</comment>
<protein>
    <submittedName>
        <fullName evidence="7">MipA/OmpV family protein</fullName>
    </submittedName>
</protein>
<evidence type="ECO:0000313" key="7">
    <source>
        <dbReference type="EMBL" id="RDY67437.1"/>
    </source>
</evidence>
<keyword evidence="5" id="KW-0998">Cell outer membrane</keyword>
<keyword evidence="8" id="KW-1185">Reference proteome</keyword>
<evidence type="ECO:0000256" key="6">
    <source>
        <dbReference type="SAM" id="SignalP"/>
    </source>
</evidence>